<dbReference type="Pfam" id="PF26013">
    <property type="entry name" value="DUF8004"/>
    <property type="match status" value="1"/>
</dbReference>
<feature type="region of interest" description="Disordered" evidence="1">
    <location>
        <begin position="582"/>
        <end position="659"/>
    </location>
</feature>
<reference evidence="3" key="1">
    <citation type="submission" date="2023-06" db="EMBL/GenBank/DDBJ databases">
        <title>Draft genome of Marssonina rosae.</title>
        <authorList>
            <person name="Cheng Q."/>
        </authorList>
    </citation>
    <scope>NUCLEOTIDE SEQUENCE</scope>
    <source>
        <strain evidence="3">R4</strain>
    </source>
</reference>
<comment type="caution">
    <text evidence="3">The sequence shown here is derived from an EMBL/GenBank/DDBJ whole genome shotgun (WGS) entry which is preliminary data.</text>
</comment>
<evidence type="ECO:0000259" key="2">
    <source>
        <dbReference type="Pfam" id="PF26013"/>
    </source>
</evidence>
<proteinExistence type="predicted"/>
<accession>A0AAD9T7V5</accession>
<dbReference type="InterPro" id="IPR058317">
    <property type="entry name" value="DUF8004"/>
</dbReference>
<feature type="domain" description="DUF8004" evidence="2">
    <location>
        <begin position="156"/>
        <end position="246"/>
    </location>
</feature>
<keyword evidence="4" id="KW-1185">Reference proteome</keyword>
<dbReference type="PANTHER" id="PTHR39601">
    <property type="entry name" value="CHORIOGENIN HMINOR"/>
    <property type="match status" value="1"/>
</dbReference>
<organism evidence="3 4">
    <name type="scientific">Diplocarpon rosae</name>
    <dbReference type="NCBI Taxonomy" id="946125"/>
    <lineage>
        <taxon>Eukaryota</taxon>
        <taxon>Fungi</taxon>
        <taxon>Dikarya</taxon>
        <taxon>Ascomycota</taxon>
        <taxon>Pezizomycotina</taxon>
        <taxon>Leotiomycetes</taxon>
        <taxon>Helotiales</taxon>
        <taxon>Drepanopezizaceae</taxon>
        <taxon>Diplocarpon</taxon>
    </lineage>
</organism>
<dbReference type="EMBL" id="JAUBYV010000001">
    <property type="protein sequence ID" value="KAK2630339.1"/>
    <property type="molecule type" value="Genomic_DNA"/>
</dbReference>
<gene>
    <name evidence="3" type="ORF">QTJ16_001159</name>
</gene>
<dbReference type="Proteomes" id="UP001285354">
    <property type="component" value="Unassembled WGS sequence"/>
</dbReference>
<feature type="compositionally biased region" description="Polar residues" evidence="1">
    <location>
        <begin position="624"/>
        <end position="659"/>
    </location>
</feature>
<evidence type="ECO:0000256" key="1">
    <source>
        <dbReference type="SAM" id="MobiDB-lite"/>
    </source>
</evidence>
<name>A0AAD9T7V5_9HELO</name>
<dbReference type="PANTHER" id="PTHR39601:SF1">
    <property type="entry name" value="CHORIOGENIN HMINOR"/>
    <property type="match status" value="1"/>
</dbReference>
<sequence length="732" mass="82542">MTSKKWDGAARQSTCWDGLKRDPALWYPDGNCLVYLYQRGQSRRGPAFKIPLDAIIRKSCRPLLDRFLFDTLGELPASEFGNESYSGQANDRTYELYIPAPPNVDRGEAFLYHTATRNLFAWMCGKSLAGVHLGGALVGLLHSMNEFRSMGEDNVQEIMDYMDGEGYADMRNAPDHALGVLYFAEHFRFRDLWLDAFAHCTGMNEYLTISSGFEFTSRKTRALITRSRVEMDARLDQCGQQLRSFLSGDLSDEHLGLSLGARAHLDKFRTFLQSYYVAKLGYYPPPCEFGKDSFPKHIVSQMCSEFHKLYEYLVDWNHTFADGLPAAQQGGICVRQCIQAFDQRHKYPPLHHPFPLLPGSEAKSKLPLNRRLSFSSRRDKMKLDPRLVTLTGLAKATNVQDQMLLDCTLVQAYKSFEEDCVFYPTKGDRNEKLSLVDARKIRWILVYSILQTLLSATLVPEEVRDTHNVPYNLCVFTAGCPPWKEQPYETFLRTQTDQMKVDFHAVTENSVTADTVTPCSEIKPDIDYSAINHARRTGDTSISSMKTRRSTVRRALSTLGKMPVLIHLKPQRASHHEIIAQGYGNGKNNTSITAKPATGNPELDCRKNPSESGSLSMEEDRSARWSNVSKGATDSPASSIYNSRRGSGASTEASKNSIRNSIDKPMSALGIVRAPRSVYSANLHDEVAMQPNPLQLKSNEQNFMKLTTEEESKWEVNKVGEADDELVEYLRA</sequence>
<protein>
    <recommendedName>
        <fullName evidence="2">DUF8004 domain-containing protein</fullName>
    </recommendedName>
</protein>
<dbReference type="AlphaFoldDB" id="A0AAD9T7V5"/>
<evidence type="ECO:0000313" key="3">
    <source>
        <dbReference type="EMBL" id="KAK2630339.1"/>
    </source>
</evidence>
<evidence type="ECO:0000313" key="4">
    <source>
        <dbReference type="Proteomes" id="UP001285354"/>
    </source>
</evidence>